<organism evidence="1">
    <name type="scientific">marine sediment metagenome</name>
    <dbReference type="NCBI Taxonomy" id="412755"/>
    <lineage>
        <taxon>unclassified sequences</taxon>
        <taxon>metagenomes</taxon>
        <taxon>ecological metagenomes</taxon>
    </lineage>
</organism>
<proteinExistence type="predicted"/>
<accession>A0A0F9CUV5</accession>
<dbReference type="AlphaFoldDB" id="A0A0F9CUV5"/>
<name>A0A0F9CUV5_9ZZZZ</name>
<dbReference type="EMBL" id="LAZR01031688">
    <property type="protein sequence ID" value="KKL53004.1"/>
    <property type="molecule type" value="Genomic_DNA"/>
</dbReference>
<evidence type="ECO:0000313" key="1">
    <source>
        <dbReference type="EMBL" id="KKL53004.1"/>
    </source>
</evidence>
<gene>
    <name evidence="1" type="ORF">LCGC14_2279800</name>
</gene>
<comment type="caution">
    <text evidence="1">The sequence shown here is derived from an EMBL/GenBank/DDBJ whole genome shotgun (WGS) entry which is preliminary data.</text>
</comment>
<protein>
    <submittedName>
        <fullName evidence="1">Uncharacterized protein</fullName>
    </submittedName>
</protein>
<sequence>MMCVMSRSEKTVQKVTQEIIEIMSLNRFPILMMVKIYTTKLNIQIYPRAIHILVAKTELNSYLHLNFYHLVLLRKKDISVRNN</sequence>
<reference evidence="1" key="1">
    <citation type="journal article" date="2015" name="Nature">
        <title>Complex archaea that bridge the gap between prokaryotes and eukaryotes.</title>
        <authorList>
            <person name="Spang A."/>
            <person name="Saw J.H."/>
            <person name="Jorgensen S.L."/>
            <person name="Zaremba-Niedzwiedzka K."/>
            <person name="Martijn J."/>
            <person name="Lind A.E."/>
            <person name="van Eijk R."/>
            <person name="Schleper C."/>
            <person name="Guy L."/>
            <person name="Ettema T.J."/>
        </authorList>
    </citation>
    <scope>NUCLEOTIDE SEQUENCE</scope>
</reference>